<dbReference type="Pfam" id="PF05859">
    <property type="entry name" value="Mis12"/>
    <property type="match status" value="1"/>
</dbReference>
<evidence type="ECO:0000256" key="7">
    <source>
        <dbReference type="ARBA" id="ARBA00023054"/>
    </source>
</evidence>
<organism evidence="11 12">
    <name type="scientific">Mortierella hygrophila</name>
    <dbReference type="NCBI Taxonomy" id="979708"/>
    <lineage>
        <taxon>Eukaryota</taxon>
        <taxon>Fungi</taxon>
        <taxon>Fungi incertae sedis</taxon>
        <taxon>Mucoromycota</taxon>
        <taxon>Mortierellomycotina</taxon>
        <taxon>Mortierellomycetes</taxon>
        <taxon>Mortierellales</taxon>
        <taxon>Mortierellaceae</taxon>
        <taxon>Mortierella</taxon>
    </lineage>
</organism>
<evidence type="ECO:0000256" key="1">
    <source>
        <dbReference type="ARBA" id="ARBA00004629"/>
    </source>
</evidence>
<evidence type="ECO:0000256" key="9">
    <source>
        <dbReference type="ARBA" id="ARBA00023328"/>
    </source>
</evidence>
<protein>
    <submittedName>
        <fullName evidence="11">Uncharacterized protein</fullName>
    </submittedName>
</protein>
<evidence type="ECO:0000256" key="6">
    <source>
        <dbReference type="ARBA" id="ARBA00022838"/>
    </source>
</evidence>
<comment type="subcellular location">
    <subcellularLocation>
        <location evidence="1">Chromosome</location>
        <location evidence="1">Centromere</location>
        <location evidence="1">Kinetochore</location>
    </subcellularLocation>
</comment>
<proteinExistence type="inferred from homology"/>
<evidence type="ECO:0000256" key="8">
    <source>
        <dbReference type="ARBA" id="ARBA00023306"/>
    </source>
</evidence>
<feature type="compositionally biased region" description="Polar residues" evidence="10">
    <location>
        <begin position="8"/>
        <end position="30"/>
    </location>
</feature>
<name>A0A9P6FCJ7_9FUNG</name>
<dbReference type="PANTHER" id="PTHR14527:SF2">
    <property type="entry name" value="PROTEIN MIS12 HOMOLOG"/>
    <property type="match status" value="1"/>
</dbReference>
<feature type="region of interest" description="Disordered" evidence="10">
    <location>
        <begin position="1"/>
        <end position="30"/>
    </location>
</feature>
<comment type="caution">
    <text evidence="11">The sequence shown here is derived from an EMBL/GenBank/DDBJ whole genome shotgun (WGS) entry which is preliminary data.</text>
</comment>
<evidence type="ECO:0000313" key="12">
    <source>
        <dbReference type="Proteomes" id="UP000723463"/>
    </source>
</evidence>
<dbReference type="GO" id="GO:0000444">
    <property type="term" value="C:MIS12/MIND type complex"/>
    <property type="evidence" value="ECO:0007669"/>
    <property type="project" value="TreeGrafter"/>
</dbReference>
<reference evidence="11" key="1">
    <citation type="journal article" date="2020" name="Fungal Divers.">
        <title>Resolving the Mortierellaceae phylogeny through synthesis of multi-gene phylogenetics and phylogenomics.</title>
        <authorList>
            <person name="Vandepol N."/>
            <person name="Liber J."/>
            <person name="Desiro A."/>
            <person name="Na H."/>
            <person name="Kennedy M."/>
            <person name="Barry K."/>
            <person name="Grigoriev I.V."/>
            <person name="Miller A.N."/>
            <person name="O'Donnell K."/>
            <person name="Stajich J.E."/>
            <person name="Bonito G."/>
        </authorList>
    </citation>
    <scope>NUCLEOTIDE SEQUENCE</scope>
    <source>
        <strain evidence="11">NRRL 2591</strain>
    </source>
</reference>
<dbReference type="InterPro" id="IPR008685">
    <property type="entry name" value="Centromere_Mis12"/>
</dbReference>
<keyword evidence="5" id="KW-0498">Mitosis</keyword>
<keyword evidence="4" id="KW-0132">Cell division</keyword>
<evidence type="ECO:0000313" key="11">
    <source>
        <dbReference type="EMBL" id="KAF9548248.1"/>
    </source>
</evidence>
<dbReference type="GO" id="GO:0051382">
    <property type="term" value="P:kinetochore assembly"/>
    <property type="evidence" value="ECO:0007669"/>
    <property type="project" value="TreeGrafter"/>
</dbReference>
<gene>
    <name evidence="11" type="ORF">EC957_007017</name>
</gene>
<evidence type="ECO:0000256" key="3">
    <source>
        <dbReference type="ARBA" id="ARBA00022454"/>
    </source>
</evidence>
<evidence type="ECO:0000256" key="10">
    <source>
        <dbReference type="SAM" id="MobiDB-lite"/>
    </source>
</evidence>
<dbReference type="EMBL" id="JAAAXW010000032">
    <property type="protein sequence ID" value="KAF9548248.1"/>
    <property type="molecule type" value="Genomic_DNA"/>
</dbReference>
<dbReference type="GO" id="GO:0005634">
    <property type="term" value="C:nucleus"/>
    <property type="evidence" value="ECO:0007669"/>
    <property type="project" value="InterPro"/>
</dbReference>
<dbReference type="PANTHER" id="PTHR14527">
    <property type="entry name" value="PROTEIN MIS12 HOMOLOG"/>
    <property type="match status" value="1"/>
</dbReference>
<dbReference type="GO" id="GO:0000070">
    <property type="term" value="P:mitotic sister chromatid segregation"/>
    <property type="evidence" value="ECO:0007669"/>
    <property type="project" value="TreeGrafter"/>
</dbReference>
<evidence type="ECO:0000256" key="2">
    <source>
        <dbReference type="ARBA" id="ARBA00008643"/>
    </source>
</evidence>
<sequence>MEIRNGHHQQQQPKGNNNQRQQGGATSSATVARLGSAGAGAVAASATAGTIAQQQESWIKSRQVYQQQLLTEHFGFSPLSFVDDVINSVNNMIYQASMALQEFVENEMEAWAIQHQSQLPKNYDVKVESAKGMHKFETLLEAAVDKNFDRFELYALKNLFGVPEDVDIVLPHYEALDFGIGADKEEALDKELELLRQQVIMTKAMNYKLRKELALEEGRRRELERCREQIGFLKDALKEYRDVAPIPQTLIFIRDNIETLHRRFGALHEKLQRNAQADRFASSAAASTGERAVSSVTALHEALLSQEQDQRVMYIRSVVRRQIDEHLGSETVVMHRSHNFTAPPTPSPPS</sequence>
<keyword evidence="7" id="KW-0175">Coiled coil</keyword>
<keyword evidence="8" id="KW-0131">Cell cycle</keyword>
<keyword evidence="3" id="KW-0158">Chromosome</keyword>
<dbReference type="GO" id="GO:0051301">
    <property type="term" value="P:cell division"/>
    <property type="evidence" value="ECO:0007669"/>
    <property type="project" value="UniProtKB-KW"/>
</dbReference>
<evidence type="ECO:0000256" key="4">
    <source>
        <dbReference type="ARBA" id="ARBA00022618"/>
    </source>
</evidence>
<accession>A0A9P6FCJ7</accession>
<dbReference type="AlphaFoldDB" id="A0A9P6FCJ7"/>
<dbReference type="Proteomes" id="UP000723463">
    <property type="component" value="Unassembled WGS sequence"/>
</dbReference>
<keyword evidence="6" id="KW-0995">Kinetochore</keyword>
<keyword evidence="12" id="KW-1185">Reference proteome</keyword>
<keyword evidence="9" id="KW-0137">Centromere</keyword>
<evidence type="ECO:0000256" key="5">
    <source>
        <dbReference type="ARBA" id="ARBA00022776"/>
    </source>
</evidence>
<comment type="similarity">
    <text evidence="2">Belongs to the mis12 family.</text>
</comment>